<protein>
    <submittedName>
        <fullName evidence="2">Uncharacterized protein</fullName>
    </submittedName>
</protein>
<keyword evidence="1" id="KW-1133">Transmembrane helix</keyword>
<dbReference type="PANTHER" id="PTHR31170:SF17">
    <property type="match status" value="1"/>
</dbReference>
<dbReference type="Proteomes" id="UP001174677">
    <property type="component" value="Chromosome 13"/>
</dbReference>
<reference evidence="2" key="1">
    <citation type="journal article" date="2023" name="Plant Biotechnol. J.">
        <title>Chromosome-level wild Hevea brasiliensis genome provides new tools for genomic-assisted breeding and valuable loci to elevate rubber yield.</title>
        <authorList>
            <person name="Cheng H."/>
            <person name="Song X."/>
            <person name="Hu Y."/>
            <person name="Wu T."/>
            <person name="Yang Q."/>
            <person name="An Z."/>
            <person name="Feng S."/>
            <person name="Deng Z."/>
            <person name="Wu W."/>
            <person name="Zeng X."/>
            <person name="Tu M."/>
            <person name="Wang X."/>
            <person name="Huang H."/>
        </authorList>
    </citation>
    <scope>NUCLEOTIDE SEQUENCE</scope>
    <source>
        <strain evidence="2">MT/VB/25A 57/8</strain>
    </source>
</reference>
<evidence type="ECO:0000256" key="1">
    <source>
        <dbReference type="SAM" id="Phobius"/>
    </source>
</evidence>
<organism evidence="2 3">
    <name type="scientific">Hevea brasiliensis</name>
    <name type="common">Para rubber tree</name>
    <name type="synonym">Siphonia brasiliensis</name>
    <dbReference type="NCBI Taxonomy" id="3981"/>
    <lineage>
        <taxon>Eukaryota</taxon>
        <taxon>Viridiplantae</taxon>
        <taxon>Streptophyta</taxon>
        <taxon>Embryophyta</taxon>
        <taxon>Tracheophyta</taxon>
        <taxon>Spermatophyta</taxon>
        <taxon>Magnoliopsida</taxon>
        <taxon>eudicotyledons</taxon>
        <taxon>Gunneridae</taxon>
        <taxon>Pentapetalae</taxon>
        <taxon>rosids</taxon>
        <taxon>fabids</taxon>
        <taxon>Malpighiales</taxon>
        <taxon>Euphorbiaceae</taxon>
        <taxon>Crotonoideae</taxon>
        <taxon>Micrandreae</taxon>
        <taxon>Hevea</taxon>
    </lineage>
</organism>
<feature type="transmembrane region" description="Helical" evidence="1">
    <location>
        <begin position="401"/>
        <end position="425"/>
    </location>
</feature>
<accession>A0ABQ9LEM9</accession>
<evidence type="ECO:0000313" key="3">
    <source>
        <dbReference type="Proteomes" id="UP001174677"/>
    </source>
</evidence>
<evidence type="ECO:0000313" key="2">
    <source>
        <dbReference type="EMBL" id="KAJ9164386.1"/>
    </source>
</evidence>
<name>A0ABQ9LEM9_HEVBR</name>
<keyword evidence="3" id="KW-1185">Reference proteome</keyword>
<dbReference type="Pfam" id="PF03140">
    <property type="entry name" value="DUF247"/>
    <property type="match status" value="1"/>
</dbReference>
<dbReference type="EMBL" id="JARPOI010000013">
    <property type="protein sequence ID" value="KAJ9164386.1"/>
    <property type="molecule type" value="Genomic_DNA"/>
</dbReference>
<dbReference type="InterPro" id="IPR004158">
    <property type="entry name" value="DUF247_pln"/>
</dbReference>
<comment type="caution">
    <text evidence="2">The sequence shown here is derived from an EMBL/GenBank/DDBJ whole genome shotgun (WGS) entry which is preliminary data.</text>
</comment>
<sequence length="428" mass="50160">MESEGKPSMKRVSDQVSLDIEKLAGCMRKEMESVHPLSNECCIYRVPVQLREINEKAYIPRVVSIGPLHYGKEEFRAMEEHKKRYLFDFLERCEVSLEEFIKATETCETRLRNCYAEAIDFRKEEFVKMMLTDAAFLIEYFLKRYFGDWPDADRVYRKQRITLKIRYDILMLENQVPFFFLEHLLNLSNLPQLHELSMIKLVLNFLVDAVRESLPVNNLLDNSFQVQHLVDFLRICMQPSSPNPKKKYKTLYAPTVTQLHQAGVKFKSGSSKCLLDIKFEKGILQIPKWKITPSTEILFRNILAFEQCHNSGNYITEYVILMDMLINIPEDAELLVQNGIIENWMHDSLVLATFINNLGTQTVLNVRFYFSDLIEDLDAYCKIPWNKWKATLKQKYFNNPWTIISLIAAFVLLMLTVVQTVCSILEVR</sequence>
<keyword evidence="1" id="KW-0812">Transmembrane</keyword>
<dbReference type="PANTHER" id="PTHR31170">
    <property type="entry name" value="BNAC04G53230D PROTEIN"/>
    <property type="match status" value="1"/>
</dbReference>
<gene>
    <name evidence="2" type="ORF">P3X46_023966</name>
</gene>
<keyword evidence="1" id="KW-0472">Membrane</keyword>
<proteinExistence type="predicted"/>